<keyword evidence="3" id="KW-1185">Reference proteome</keyword>
<sequence>MLSWHPRPAQKRRKCSDCTHTHTHTCQPAPSRQLSNKEPQCLGQEMARQGYRERRGVKGGGIDWLTPATRRGVSEGGSQASDSNRPAVPEVGVAESRIPGSQHGRSKGRPVRPAARSVCRYTCPTSSQPGRLAHWVTGTTGYPREVVGGVGRTCSPCKHHACLLPITISGGQNARSDPFSDRLKRHGAMQGGQVTFVEGILVRREWRWEREAETSGESSWRHAAGLLSAAGVVSSVLVCHIVRSRNRCRHENCMNSGSY</sequence>
<evidence type="ECO:0000313" key="2">
    <source>
        <dbReference type="EMBL" id="KAK3294778.1"/>
    </source>
</evidence>
<name>A0AAE0HDX8_9PEZI</name>
<dbReference type="RefSeq" id="XP_062658292.1">
    <property type="nucleotide sequence ID" value="XM_062799151.1"/>
</dbReference>
<protein>
    <submittedName>
        <fullName evidence="2">Uncharacterized protein</fullName>
    </submittedName>
</protein>
<evidence type="ECO:0000313" key="3">
    <source>
        <dbReference type="Proteomes" id="UP001278766"/>
    </source>
</evidence>
<proteinExistence type="predicted"/>
<dbReference type="EMBL" id="JAUEPN010000005">
    <property type="protein sequence ID" value="KAK3294778.1"/>
    <property type="molecule type" value="Genomic_DNA"/>
</dbReference>
<comment type="caution">
    <text evidence="2">The sequence shown here is derived from an EMBL/GenBank/DDBJ whole genome shotgun (WGS) entry which is preliminary data.</text>
</comment>
<accession>A0AAE0HDX8</accession>
<dbReference type="Proteomes" id="UP001278766">
    <property type="component" value="Unassembled WGS sequence"/>
</dbReference>
<gene>
    <name evidence="2" type="ORF">B0H64DRAFT_195014</name>
</gene>
<feature type="region of interest" description="Disordered" evidence="1">
    <location>
        <begin position="57"/>
        <end position="87"/>
    </location>
</feature>
<organism evidence="2 3">
    <name type="scientific">Chaetomium fimeti</name>
    <dbReference type="NCBI Taxonomy" id="1854472"/>
    <lineage>
        <taxon>Eukaryota</taxon>
        <taxon>Fungi</taxon>
        <taxon>Dikarya</taxon>
        <taxon>Ascomycota</taxon>
        <taxon>Pezizomycotina</taxon>
        <taxon>Sordariomycetes</taxon>
        <taxon>Sordariomycetidae</taxon>
        <taxon>Sordariales</taxon>
        <taxon>Chaetomiaceae</taxon>
        <taxon>Chaetomium</taxon>
    </lineage>
</organism>
<feature type="region of interest" description="Disordered" evidence="1">
    <location>
        <begin position="1"/>
        <end position="37"/>
    </location>
</feature>
<reference evidence="2" key="2">
    <citation type="submission" date="2023-06" db="EMBL/GenBank/DDBJ databases">
        <authorList>
            <consortium name="Lawrence Berkeley National Laboratory"/>
            <person name="Haridas S."/>
            <person name="Hensen N."/>
            <person name="Bonometti L."/>
            <person name="Westerberg I."/>
            <person name="Brannstrom I.O."/>
            <person name="Guillou S."/>
            <person name="Cros-Aarteil S."/>
            <person name="Calhoun S."/>
            <person name="Kuo A."/>
            <person name="Mondo S."/>
            <person name="Pangilinan J."/>
            <person name="Riley R."/>
            <person name="Labutti K."/>
            <person name="Andreopoulos B."/>
            <person name="Lipzen A."/>
            <person name="Chen C."/>
            <person name="Yanf M."/>
            <person name="Daum C."/>
            <person name="Ng V."/>
            <person name="Clum A."/>
            <person name="Steindorff A."/>
            <person name="Ohm R."/>
            <person name="Martin F."/>
            <person name="Silar P."/>
            <person name="Natvig D."/>
            <person name="Lalanne C."/>
            <person name="Gautier V."/>
            <person name="Ament-Velasquez S.L."/>
            <person name="Kruys A."/>
            <person name="Hutchinson M.I."/>
            <person name="Powell A.J."/>
            <person name="Barry K."/>
            <person name="Miller A.N."/>
            <person name="Grigoriev I.V."/>
            <person name="Debuchy R."/>
            <person name="Gladieux P."/>
            <person name="Thoren M.H."/>
            <person name="Johannesson H."/>
        </authorList>
    </citation>
    <scope>NUCLEOTIDE SEQUENCE</scope>
    <source>
        <strain evidence="2">CBS 168.71</strain>
    </source>
</reference>
<dbReference type="AlphaFoldDB" id="A0AAE0HDX8"/>
<dbReference type="GeneID" id="87836099"/>
<feature type="compositionally biased region" description="Polar residues" evidence="1">
    <location>
        <begin position="26"/>
        <end position="37"/>
    </location>
</feature>
<feature type="region of interest" description="Disordered" evidence="1">
    <location>
        <begin position="94"/>
        <end position="113"/>
    </location>
</feature>
<evidence type="ECO:0000256" key="1">
    <source>
        <dbReference type="SAM" id="MobiDB-lite"/>
    </source>
</evidence>
<reference evidence="2" key="1">
    <citation type="journal article" date="2023" name="Mol. Phylogenet. Evol.">
        <title>Genome-scale phylogeny and comparative genomics of the fungal order Sordariales.</title>
        <authorList>
            <person name="Hensen N."/>
            <person name="Bonometti L."/>
            <person name="Westerberg I."/>
            <person name="Brannstrom I.O."/>
            <person name="Guillou S."/>
            <person name="Cros-Aarteil S."/>
            <person name="Calhoun S."/>
            <person name="Haridas S."/>
            <person name="Kuo A."/>
            <person name="Mondo S."/>
            <person name="Pangilinan J."/>
            <person name="Riley R."/>
            <person name="LaButti K."/>
            <person name="Andreopoulos B."/>
            <person name="Lipzen A."/>
            <person name="Chen C."/>
            <person name="Yan M."/>
            <person name="Daum C."/>
            <person name="Ng V."/>
            <person name="Clum A."/>
            <person name="Steindorff A."/>
            <person name="Ohm R.A."/>
            <person name="Martin F."/>
            <person name="Silar P."/>
            <person name="Natvig D.O."/>
            <person name="Lalanne C."/>
            <person name="Gautier V."/>
            <person name="Ament-Velasquez S.L."/>
            <person name="Kruys A."/>
            <person name="Hutchinson M.I."/>
            <person name="Powell A.J."/>
            <person name="Barry K."/>
            <person name="Miller A.N."/>
            <person name="Grigoriev I.V."/>
            <person name="Debuchy R."/>
            <person name="Gladieux P."/>
            <person name="Hiltunen Thoren M."/>
            <person name="Johannesson H."/>
        </authorList>
    </citation>
    <scope>NUCLEOTIDE SEQUENCE</scope>
    <source>
        <strain evidence="2">CBS 168.71</strain>
    </source>
</reference>